<gene>
    <name evidence="1" type="ORF">SAMN05216313_10912</name>
</gene>
<dbReference type="EMBL" id="FOIM01000009">
    <property type="protein sequence ID" value="SET58473.1"/>
    <property type="molecule type" value="Genomic_DNA"/>
</dbReference>
<dbReference type="RefSeq" id="WP_092363029.1">
    <property type="nucleotide sequence ID" value="NZ_CAJJSN010000069.1"/>
</dbReference>
<dbReference type="Gene3D" id="1.10.10.10">
    <property type="entry name" value="Winged helix-like DNA-binding domain superfamily/Winged helix DNA-binding domain"/>
    <property type="match status" value="1"/>
</dbReference>
<organism evidence="1 2">
    <name type="scientific">Enterocloster lavalensis</name>
    <dbReference type="NCBI Taxonomy" id="460384"/>
    <lineage>
        <taxon>Bacteria</taxon>
        <taxon>Bacillati</taxon>
        <taxon>Bacillota</taxon>
        <taxon>Clostridia</taxon>
        <taxon>Lachnospirales</taxon>
        <taxon>Lachnospiraceae</taxon>
        <taxon>Enterocloster</taxon>
    </lineage>
</organism>
<accession>A0A1I0FJK5</accession>
<dbReference type="Proteomes" id="UP000198508">
    <property type="component" value="Unassembled WGS sequence"/>
</dbReference>
<name>A0A1I0FJK5_9FIRM</name>
<protein>
    <recommendedName>
        <fullName evidence="3">OmpR/PhoB-type domain-containing protein</fullName>
    </recommendedName>
</protein>
<evidence type="ECO:0008006" key="3">
    <source>
        <dbReference type="Google" id="ProtNLM"/>
    </source>
</evidence>
<dbReference type="STRING" id="460384.SAMN05216313_10912"/>
<dbReference type="GO" id="GO:0003677">
    <property type="term" value="F:DNA binding"/>
    <property type="evidence" value="ECO:0007669"/>
    <property type="project" value="InterPro"/>
</dbReference>
<proteinExistence type="predicted"/>
<dbReference type="AlphaFoldDB" id="A0A1I0FJK5"/>
<dbReference type="SUPFAM" id="SSF46894">
    <property type="entry name" value="C-terminal effector domain of the bipartite response regulators"/>
    <property type="match status" value="1"/>
</dbReference>
<keyword evidence="2" id="KW-1185">Reference proteome</keyword>
<dbReference type="GO" id="GO:0006355">
    <property type="term" value="P:regulation of DNA-templated transcription"/>
    <property type="evidence" value="ECO:0007669"/>
    <property type="project" value="InterPro"/>
</dbReference>
<reference evidence="2" key="1">
    <citation type="submission" date="2016-10" db="EMBL/GenBank/DDBJ databases">
        <authorList>
            <person name="Varghese N."/>
            <person name="Submissions S."/>
        </authorList>
    </citation>
    <scope>NUCLEOTIDE SEQUENCE [LARGE SCALE GENOMIC DNA]</scope>
    <source>
        <strain evidence="2">NLAE-zl-G277</strain>
    </source>
</reference>
<sequence length="158" mass="18448">MYKNVSGKVYIKTFDGFDLYKDGKMVYFSSAKAKELLAFLVDRKGRFVPLSQLAENLFENEKDIRKAKRLVHTAFNRLTKTLKSYEIEDILKRGRGIYAVDCSRILCDSYEMEARTEGSSNFFLGEYMPEYSWAEVTLSNLLRKYYDENQLPEHEGDS</sequence>
<evidence type="ECO:0000313" key="2">
    <source>
        <dbReference type="Proteomes" id="UP000198508"/>
    </source>
</evidence>
<dbReference type="InterPro" id="IPR016032">
    <property type="entry name" value="Sig_transdc_resp-reg_C-effctor"/>
</dbReference>
<dbReference type="GeneID" id="93281309"/>
<evidence type="ECO:0000313" key="1">
    <source>
        <dbReference type="EMBL" id="SET58473.1"/>
    </source>
</evidence>
<dbReference type="InterPro" id="IPR036388">
    <property type="entry name" value="WH-like_DNA-bd_sf"/>
</dbReference>